<dbReference type="Proteomes" id="UP000290889">
    <property type="component" value="Chromosome"/>
</dbReference>
<name>A0A411ECA7_9FLAO</name>
<sequence>MHSTYKIAILDMNAGQPNEGMRCIKLLVEQFINREDINGDYRIFDVRVHHEVPEIHDFDIFIASGGPDSPKPKGEKWEKKFYRFLDDIYDHNLLEERKKHLFLICHSFQVAVIHWNLAKVTKRKSTAFGIMPVHKTKKGRLESLLDGLQNPFYAVDSRDYQVVKPKKKRLKSLGCKVLCKEKKRPHVPLERAVMAIRFSKEIFGVQFHPEADSEGMMRYFKRADKRAHIVKHHGKKKYLDMMTHLDDDDKILKTNRTIIPKFLEQAADAIDHQTPVSV</sequence>
<dbReference type="KEGG" id="mur:EQY75_12615"/>
<accession>A0A411ECA7</accession>
<protein>
    <submittedName>
        <fullName evidence="2">GMP synthase</fullName>
    </submittedName>
</protein>
<gene>
    <name evidence="2" type="ORF">EQY75_12615</name>
</gene>
<dbReference type="InterPro" id="IPR017926">
    <property type="entry name" value="GATASE"/>
</dbReference>
<dbReference type="Pfam" id="PF00117">
    <property type="entry name" value="GATase"/>
    <property type="match status" value="1"/>
</dbReference>
<dbReference type="AlphaFoldDB" id="A0A411ECA7"/>
<dbReference type="Gene3D" id="3.40.50.880">
    <property type="match status" value="1"/>
</dbReference>
<dbReference type="OrthoDB" id="639921at2"/>
<dbReference type="EMBL" id="CP035544">
    <property type="protein sequence ID" value="QBA65299.1"/>
    <property type="molecule type" value="Genomic_DNA"/>
</dbReference>
<dbReference type="RefSeq" id="WP_129606399.1">
    <property type="nucleotide sequence ID" value="NZ_CP035544.1"/>
</dbReference>
<feature type="domain" description="Glutamine amidotransferase" evidence="1">
    <location>
        <begin position="46"/>
        <end position="214"/>
    </location>
</feature>
<dbReference type="PROSITE" id="PS51273">
    <property type="entry name" value="GATASE_TYPE_1"/>
    <property type="match status" value="1"/>
</dbReference>
<evidence type="ECO:0000259" key="1">
    <source>
        <dbReference type="Pfam" id="PF00117"/>
    </source>
</evidence>
<evidence type="ECO:0000313" key="3">
    <source>
        <dbReference type="Proteomes" id="UP000290889"/>
    </source>
</evidence>
<organism evidence="2 3">
    <name type="scientific">Muriicola soli</name>
    <dbReference type="NCBI Taxonomy" id="2507538"/>
    <lineage>
        <taxon>Bacteria</taxon>
        <taxon>Pseudomonadati</taxon>
        <taxon>Bacteroidota</taxon>
        <taxon>Flavobacteriia</taxon>
        <taxon>Flavobacteriales</taxon>
        <taxon>Flavobacteriaceae</taxon>
        <taxon>Muriicola</taxon>
    </lineage>
</organism>
<reference evidence="2 3" key="1">
    <citation type="submission" date="2019-01" db="EMBL/GenBank/DDBJ databases">
        <title>Muriicola soli sp. nov., isolated from soil.</title>
        <authorList>
            <person name="Kang H.J."/>
            <person name="Kim S.B."/>
        </authorList>
    </citation>
    <scope>NUCLEOTIDE SEQUENCE [LARGE SCALE GENOMIC DNA]</scope>
    <source>
        <strain evidence="2 3">MMS17-SY002</strain>
    </source>
</reference>
<keyword evidence="3" id="KW-1185">Reference proteome</keyword>
<dbReference type="InterPro" id="IPR029062">
    <property type="entry name" value="Class_I_gatase-like"/>
</dbReference>
<proteinExistence type="predicted"/>
<dbReference type="SUPFAM" id="SSF52317">
    <property type="entry name" value="Class I glutamine amidotransferase-like"/>
    <property type="match status" value="1"/>
</dbReference>
<evidence type="ECO:0000313" key="2">
    <source>
        <dbReference type="EMBL" id="QBA65299.1"/>
    </source>
</evidence>